<dbReference type="Proteomes" id="UP001173578">
    <property type="component" value="Unassembled WGS sequence"/>
</dbReference>
<gene>
    <name evidence="1" type="ORF">HX095_16775</name>
</gene>
<dbReference type="RefSeq" id="WP_188320241.1">
    <property type="nucleotide sequence ID" value="NZ_JACALR010000010.1"/>
</dbReference>
<reference evidence="1" key="1">
    <citation type="submission" date="2020-06" db="EMBL/GenBank/DDBJ databases">
        <authorList>
            <person name="Dong N."/>
        </authorList>
    </citation>
    <scope>NUCLEOTIDE SEQUENCE</scope>
    <source>
        <strain evidence="1">210</strain>
    </source>
</reference>
<evidence type="ECO:0000313" key="1">
    <source>
        <dbReference type="EMBL" id="MDM1552857.1"/>
    </source>
</evidence>
<name>A0AAW7DPM5_9FLAO</name>
<evidence type="ECO:0000313" key="2">
    <source>
        <dbReference type="Proteomes" id="UP001173578"/>
    </source>
</evidence>
<comment type="caution">
    <text evidence="1">The sequence shown here is derived from an EMBL/GenBank/DDBJ whole genome shotgun (WGS) entry which is preliminary data.</text>
</comment>
<sequence>MKTNDYGMLFEDIIKNIFGVPKTTIYFAGYYDTNPYVFKSMLLTICIYEINYNDDKYTEEELEIIKDYERKASKNENSNSDDINFLEFLKTSKEL</sequence>
<dbReference type="AlphaFoldDB" id="A0AAW7DPM5"/>
<accession>A0AAW7DPM5</accession>
<organism evidence="1 2">
    <name type="scientific">Empedobacter falsenii</name>
    <dbReference type="NCBI Taxonomy" id="343874"/>
    <lineage>
        <taxon>Bacteria</taxon>
        <taxon>Pseudomonadati</taxon>
        <taxon>Bacteroidota</taxon>
        <taxon>Flavobacteriia</taxon>
        <taxon>Flavobacteriales</taxon>
        <taxon>Weeksellaceae</taxon>
        <taxon>Empedobacter</taxon>
    </lineage>
</organism>
<evidence type="ECO:0008006" key="3">
    <source>
        <dbReference type="Google" id="ProtNLM"/>
    </source>
</evidence>
<dbReference type="EMBL" id="JACALR010000010">
    <property type="protein sequence ID" value="MDM1552857.1"/>
    <property type="molecule type" value="Genomic_DNA"/>
</dbReference>
<proteinExistence type="predicted"/>
<protein>
    <recommendedName>
        <fullName evidence="3">TerB family tellurite resistance protein</fullName>
    </recommendedName>
</protein>
<reference evidence="1" key="2">
    <citation type="journal article" date="2022" name="Sci. Total Environ.">
        <title>Prevalence, transmission, and molecular epidemiology of tet(X)-positive bacteria among humans, animals, and environmental niches in China: An epidemiological, and genomic-based study.</title>
        <authorList>
            <person name="Dong N."/>
            <person name="Zeng Y."/>
            <person name="Cai C."/>
            <person name="Sun C."/>
            <person name="Lu J."/>
            <person name="Liu C."/>
            <person name="Zhou H."/>
            <person name="Sun Q."/>
            <person name="Shu L."/>
            <person name="Wang H."/>
            <person name="Wang Y."/>
            <person name="Wang S."/>
            <person name="Wu C."/>
            <person name="Chan E.W."/>
            <person name="Chen G."/>
            <person name="Shen Z."/>
            <person name="Chen S."/>
            <person name="Zhang R."/>
        </authorList>
    </citation>
    <scope>NUCLEOTIDE SEQUENCE</scope>
    <source>
        <strain evidence="1">210</strain>
    </source>
</reference>